<evidence type="ECO:0000256" key="2">
    <source>
        <dbReference type="SAM" id="Phobius"/>
    </source>
</evidence>
<evidence type="ECO:0000313" key="5">
    <source>
        <dbReference type="Proteomes" id="UP000183263"/>
    </source>
</evidence>
<dbReference type="InterPro" id="IPR057446">
    <property type="entry name" value="PH_bac"/>
</dbReference>
<proteinExistence type="predicted"/>
<protein>
    <recommendedName>
        <fullName evidence="3">PH domain-containing protein</fullName>
    </recommendedName>
</protein>
<name>A0A1G8KG36_9NOCA</name>
<gene>
    <name evidence="4" type="ORF">SAMN05444695_107130</name>
</gene>
<accession>A0A1G8KG36</accession>
<evidence type="ECO:0000256" key="1">
    <source>
        <dbReference type="SAM" id="MobiDB-lite"/>
    </source>
</evidence>
<feature type="compositionally biased region" description="Low complexity" evidence="1">
    <location>
        <begin position="168"/>
        <end position="178"/>
    </location>
</feature>
<sequence>MDRVLWVVGLFVFWVAMIGLMYVGWRGRARRQADRVGELPTVPEDPGTQLLPATTGLYVGSTLAPSWQDRIAVGDLGHRADSELSRYEKGILLARAGASAIWIPRESIRAIRTERGLAGKVMTKDGVLVIRWELPTGTEVDTGFRGDDKSVYPHWVAPVPDGAPAPSPADGGTSAPSSTDNEDPTNASGSGEAPQNGEDA</sequence>
<feature type="domain" description="PH" evidence="3">
    <location>
        <begin position="36"/>
        <end position="157"/>
    </location>
</feature>
<dbReference type="Pfam" id="PF25362">
    <property type="entry name" value="bPH_11"/>
    <property type="match status" value="1"/>
</dbReference>
<reference evidence="4 5" key="1">
    <citation type="submission" date="2016-10" db="EMBL/GenBank/DDBJ databases">
        <authorList>
            <person name="de Groot N.N."/>
        </authorList>
    </citation>
    <scope>NUCLEOTIDE SEQUENCE [LARGE SCALE GENOMIC DNA]</scope>
    <source>
        <strain evidence="4 5">DSM 44892</strain>
    </source>
</reference>
<keyword evidence="2" id="KW-1133">Transmembrane helix</keyword>
<dbReference type="RefSeq" id="WP_072738169.1">
    <property type="nucleotide sequence ID" value="NZ_CP048813.1"/>
</dbReference>
<feature type="transmembrane region" description="Helical" evidence="2">
    <location>
        <begin position="6"/>
        <end position="25"/>
    </location>
</feature>
<dbReference type="AlphaFoldDB" id="A0A1G8KG36"/>
<evidence type="ECO:0000259" key="3">
    <source>
        <dbReference type="Pfam" id="PF25362"/>
    </source>
</evidence>
<organism evidence="4 5">
    <name type="scientific">Rhodococcus triatomae</name>
    <dbReference type="NCBI Taxonomy" id="300028"/>
    <lineage>
        <taxon>Bacteria</taxon>
        <taxon>Bacillati</taxon>
        <taxon>Actinomycetota</taxon>
        <taxon>Actinomycetes</taxon>
        <taxon>Mycobacteriales</taxon>
        <taxon>Nocardiaceae</taxon>
        <taxon>Rhodococcus</taxon>
    </lineage>
</organism>
<keyword evidence="2" id="KW-0812">Transmembrane</keyword>
<keyword evidence="2" id="KW-0472">Membrane</keyword>
<dbReference type="EMBL" id="FNDN01000007">
    <property type="protein sequence ID" value="SDI42377.1"/>
    <property type="molecule type" value="Genomic_DNA"/>
</dbReference>
<keyword evidence="5" id="KW-1185">Reference proteome</keyword>
<dbReference type="OrthoDB" id="4774775at2"/>
<evidence type="ECO:0000313" key="4">
    <source>
        <dbReference type="EMBL" id="SDI42377.1"/>
    </source>
</evidence>
<feature type="region of interest" description="Disordered" evidence="1">
    <location>
        <begin position="155"/>
        <end position="200"/>
    </location>
</feature>
<dbReference type="Proteomes" id="UP000183263">
    <property type="component" value="Unassembled WGS sequence"/>
</dbReference>